<evidence type="ECO:0000313" key="12">
    <source>
        <dbReference type="EMBL" id="GAA3753842.1"/>
    </source>
</evidence>
<dbReference type="PANTHER" id="PTHR30153">
    <property type="entry name" value="REPLICATIVE DNA HELICASE DNAB"/>
    <property type="match status" value="1"/>
</dbReference>
<proteinExistence type="inferred from homology"/>
<dbReference type="SUPFAM" id="SSF48024">
    <property type="entry name" value="N-terminal domain of DnaB helicase"/>
    <property type="match status" value="1"/>
</dbReference>
<keyword evidence="5 12" id="KW-0347">Helicase</keyword>
<evidence type="ECO:0000256" key="4">
    <source>
        <dbReference type="ARBA" id="ARBA00022801"/>
    </source>
</evidence>
<dbReference type="InterPro" id="IPR036185">
    <property type="entry name" value="DNA_heli_DnaB-like_N_sf"/>
</dbReference>
<dbReference type="Proteomes" id="UP001499884">
    <property type="component" value="Unassembled WGS sequence"/>
</dbReference>
<keyword evidence="8" id="KW-0413">Isomerase</keyword>
<keyword evidence="6" id="KW-0067">ATP-binding</keyword>
<comment type="caution">
    <text evidence="12">The sequence shown here is derived from an EMBL/GenBank/DDBJ whole genome shotgun (WGS) entry which is preliminary data.</text>
</comment>
<name>A0ABP7G2K8_9ACTN</name>
<gene>
    <name evidence="12" type="primary">dnaB_2</name>
    <name evidence="12" type="ORF">GCM10023082_56680</name>
</gene>
<evidence type="ECO:0000256" key="9">
    <source>
        <dbReference type="ARBA" id="ARBA00044969"/>
    </source>
</evidence>
<reference evidence="13" key="1">
    <citation type="journal article" date="2019" name="Int. J. Syst. Evol. Microbiol.">
        <title>The Global Catalogue of Microorganisms (GCM) 10K type strain sequencing project: providing services to taxonomists for standard genome sequencing and annotation.</title>
        <authorList>
            <consortium name="The Broad Institute Genomics Platform"/>
            <consortium name="The Broad Institute Genome Sequencing Center for Infectious Disease"/>
            <person name="Wu L."/>
            <person name="Ma J."/>
        </authorList>
    </citation>
    <scope>NUCLEOTIDE SEQUENCE [LARGE SCALE GENOMIC DNA]</scope>
    <source>
        <strain evidence="13">JCM 30846</strain>
    </source>
</reference>
<organism evidence="12 13">
    <name type="scientific">Streptomyces tremellae</name>
    <dbReference type="NCBI Taxonomy" id="1124239"/>
    <lineage>
        <taxon>Bacteria</taxon>
        <taxon>Bacillati</taxon>
        <taxon>Actinomycetota</taxon>
        <taxon>Actinomycetes</taxon>
        <taxon>Kitasatosporales</taxon>
        <taxon>Streptomycetaceae</taxon>
        <taxon>Streptomyces</taxon>
    </lineage>
</organism>
<dbReference type="PANTHER" id="PTHR30153:SF2">
    <property type="entry name" value="REPLICATIVE DNA HELICASE"/>
    <property type="match status" value="1"/>
</dbReference>
<evidence type="ECO:0000256" key="2">
    <source>
        <dbReference type="ARBA" id="ARBA00022705"/>
    </source>
</evidence>
<keyword evidence="7" id="KW-0238">DNA-binding</keyword>
<evidence type="ECO:0000256" key="10">
    <source>
        <dbReference type="ARBA" id="ARBA00048954"/>
    </source>
</evidence>
<dbReference type="InterPro" id="IPR007693">
    <property type="entry name" value="DNA_helicase_DnaB-like_N"/>
</dbReference>
<keyword evidence="4" id="KW-0378">Hydrolase</keyword>
<evidence type="ECO:0000256" key="5">
    <source>
        <dbReference type="ARBA" id="ARBA00022806"/>
    </source>
</evidence>
<dbReference type="EC" id="5.6.2.3" evidence="9"/>
<dbReference type="Gene3D" id="1.10.860.10">
    <property type="entry name" value="DNAb Helicase, Chain A"/>
    <property type="match status" value="1"/>
</dbReference>
<evidence type="ECO:0000256" key="1">
    <source>
        <dbReference type="ARBA" id="ARBA00008428"/>
    </source>
</evidence>
<accession>A0ABP7G2K8</accession>
<dbReference type="GO" id="GO:0004386">
    <property type="term" value="F:helicase activity"/>
    <property type="evidence" value="ECO:0007669"/>
    <property type="project" value="UniProtKB-KW"/>
</dbReference>
<dbReference type="InterPro" id="IPR016136">
    <property type="entry name" value="DNA_helicase_N/primase_C"/>
</dbReference>
<protein>
    <recommendedName>
        <fullName evidence="9">DNA 5'-3' helicase</fullName>
        <ecNumber evidence="9">5.6.2.3</ecNumber>
    </recommendedName>
</protein>
<evidence type="ECO:0000256" key="3">
    <source>
        <dbReference type="ARBA" id="ARBA00022741"/>
    </source>
</evidence>
<dbReference type="InterPro" id="IPR027417">
    <property type="entry name" value="P-loop_NTPase"/>
</dbReference>
<dbReference type="Gene3D" id="3.40.50.300">
    <property type="entry name" value="P-loop containing nucleotide triphosphate hydrolases"/>
    <property type="match status" value="1"/>
</dbReference>
<comment type="catalytic activity">
    <reaction evidence="10">
        <text>ATP + H2O = ADP + phosphate + H(+)</text>
        <dbReference type="Rhea" id="RHEA:13065"/>
        <dbReference type="ChEBI" id="CHEBI:15377"/>
        <dbReference type="ChEBI" id="CHEBI:15378"/>
        <dbReference type="ChEBI" id="CHEBI:30616"/>
        <dbReference type="ChEBI" id="CHEBI:43474"/>
        <dbReference type="ChEBI" id="CHEBI:456216"/>
        <dbReference type="EC" id="5.6.2.3"/>
    </reaction>
</comment>
<sequence>MSADTLGIPEQQLEQAPEAVSVSAEAAVLGACLMATPGYDPIPGAARILADPGDWYRPQHEAIWRAILALHARSKPTGVPMVEAELRRAGDLARAGGVAQLSLIATQACVAAEVEYYAEIVHGYARLRRYQAALARGMQTARHSDPDGVSDAIAAHQAELEHLAADQTGEEGLFGKFADGLQDHLDSLETTVQAAAVTGMTDLDAVLKMRPGNIVVLAGRPAMGKSAATLGIALANADSGRPTLVHSLEMGRSEVTNRVLASRARVALHHLTEGGPAVNEDDWARIAQRLPDLEAMPLWMDYTSRVTPGLVRTRIKSIMRQTGQAPLVVIDYVQLMYTDRRDPRQSTYDRVSEVSRELKILAEETGSVIICCAQLNRGSEHRDGKVPQTSDLRDSGQLEQDASAIILLHREDAYTPESPRAGEIDLILSKNRNGPTSKITAAHQFYYSRLRDMTTQNDPTW</sequence>
<keyword evidence="2" id="KW-0235">DNA replication</keyword>
<dbReference type="Pfam" id="PF00772">
    <property type="entry name" value="DnaB"/>
    <property type="match status" value="1"/>
</dbReference>
<evidence type="ECO:0000256" key="7">
    <source>
        <dbReference type="ARBA" id="ARBA00023125"/>
    </source>
</evidence>
<evidence type="ECO:0000256" key="6">
    <source>
        <dbReference type="ARBA" id="ARBA00022840"/>
    </source>
</evidence>
<evidence type="ECO:0000313" key="13">
    <source>
        <dbReference type="Proteomes" id="UP001499884"/>
    </source>
</evidence>
<feature type="domain" description="SF4 helicase" evidence="11">
    <location>
        <begin position="189"/>
        <end position="457"/>
    </location>
</feature>
<dbReference type="Pfam" id="PF03796">
    <property type="entry name" value="DnaB_C"/>
    <property type="match status" value="1"/>
</dbReference>
<keyword evidence="13" id="KW-1185">Reference proteome</keyword>
<dbReference type="EMBL" id="BAABEP010000061">
    <property type="protein sequence ID" value="GAA3753842.1"/>
    <property type="molecule type" value="Genomic_DNA"/>
</dbReference>
<dbReference type="SUPFAM" id="SSF52540">
    <property type="entry name" value="P-loop containing nucleoside triphosphate hydrolases"/>
    <property type="match status" value="1"/>
</dbReference>
<evidence type="ECO:0000256" key="8">
    <source>
        <dbReference type="ARBA" id="ARBA00023235"/>
    </source>
</evidence>
<dbReference type="RefSeq" id="WP_345653512.1">
    <property type="nucleotide sequence ID" value="NZ_BAABEP010000061.1"/>
</dbReference>
<dbReference type="InterPro" id="IPR007694">
    <property type="entry name" value="DNA_helicase_DnaB-like_C"/>
</dbReference>
<dbReference type="PROSITE" id="PS51199">
    <property type="entry name" value="SF4_HELICASE"/>
    <property type="match status" value="1"/>
</dbReference>
<comment type="similarity">
    <text evidence="1">Belongs to the helicase family. DnaB subfamily.</text>
</comment>
<keyword evidence="3" id="KW-0547">Nucleotide-binding</keyword>
<evidence type="ECO:0000259" key="11">
    <source>
        <dbReference type="PROSITE" id="PS51199"/>
    </source>
</evidence>